<dbReference type="PIRSF" id="PIRSF000521">
    <property type="entry name" value="Transaminase_4ab_Lys_Orn"/>
    <property type="match status" value="1"/>
</dbReference>
<dbReference type="KEGG" id="rgr:FZ934_03270"/>
<dbReference type="OrthoDB" id="9801834at2"/>
<dbReference type="Gene3D" id="3.40.640.10">
    <property type="entry name" value="Type I PLP-dependent aspartate aminotransferase-like (Major domain)"/>
    <property type="match status" value="1"/>
</dbReference>
<keyword evidence="5 6" id="KW-0663">Pyridoxal phosphate</keyword>
<dbReference type="EMBL" id="CP043498">
    <property type="protein sequence ID" value="QFY59538.1"/>
    <property type="molecule type" value="Genomic_DNA"/>
</dbReference>
<dbReference type="PANTHER" id="PTHR43094:SF1">
    <property type="entry name" value="AMINOTRANSFERASE CLASS-III"/>
    <property type="match status" value="1"/>
</dbReference>
<dbReference type="Pfam" id="PF00202">
    <property type="entry name" value="Aminotran_3"/>
    <property type="match status" value="1"/>
</dbReference>
<evidence type="ECO:0000313" key="8">
    <source>
        <dbReference type="Proteomes" id="UP000326881"/>
    </source>
</evidence>
<gene>
    <name evidence="7" type="ORF">FZ934_03270</name>
</gene>
<dbReference type="InterPro" id="IPR015421">
    <property type="entry name" value="PyrdxlP-dep_Trfase_major"/>
</dbReference>
<dbReference type="PANTHER" id="PTHR43094">
    <property type="entry name" value="AMINOTRANSFERASE"/>
    <property type="match status" value="1"/>
</dbReference>
<organism evidence="7 8">
    <name type="scientific">Rhizobium grahamii</name>
    <dbReference type="NCBI Taxonomy" id="1120045"/>
    <lineage>
        <taxon>Bacteria</taxon>
        <taxon>Pseudomonadati</taxon>
        <taxon>Pseudomonadota</taxon>
        <taxon>Alphaproteobacteria</taxon>
        <taxon>Hyphomicrobiales</taxon>
        <taxon>Rhizobiaceae</taxon>
        <taxon>Rhizobium/Agrobacterium group</taxon>
        <taxon>Rhizobium</taxon>
    </lineage>
</organism>
<dbReference type="RefSeq" id="WP_153269898.1">
    <property type="nucleotide sequence ID" value="NZ_CP043498.1"/>
</dbReference>
<dbReference type="PROSITE" id="PS00600">
    <property type="entry name" value="AA_TRANSFER_CLASS_3"/>
    <property type="match status" value="1"/>
</dbReference>
<evidence type="ECO:0000313" key="7">
    <source>
        <dbReference type="EMBL" id="QFY59538.1"/>
    </source>
</evidence>
<dbReference type="SUPFAM" id="SSF53383">
    <property type="entry name" value="PLP-dependent transferases"/>
    <property type="match status" value="1"/>
</dbReference>
<comment type="similarity">
    <text evidence="2 6">Belongs to the class-III pyridoxal-phosphate-dependent aminotransferase family.</text>
</comment>
<keyword evidence="3 7" id="KW-0032">Aminotransferase</keyword>
<proteinExistence type="inferred from homology"/>
<dbReference type="Gene3D" id="3.90.1150.10">
    <property type="entry name" value="Aspartate Aminotransferase, domain 1"/>
    <property type="match status" value="1"/>
</dbReference>
<dbReference type="GO" id="GO:0030170">
    <property type="term" value="F:pyridoxal phosphate binding"/>
    <property type="evidence" value="ECO:0007669"/>
    <property type="project" value="InterPro"/>
</dbReference>
<sequence>MSDTYARSNLAAIDAAHHLHPFSDMKKLNADGARIIQRGEGVYIWDAKGKKYLDGFAGLWCVNIGYGRHEIADAVARQMKELPYYNTFFGTTTTPATLLSEKVVSHAGPHLNHVFFTASGSEANDTWFRMARVYWAAVGKPSKKIVIARKNGYHGSTVAGASLGGMKYMHEQGDLPIPGIVHIDQPYWYGEGGDLSPDEFGLKVARQLEEKIDELGEENVAAFVAEPVQGAGGVIIPPNTYWPEIQRICKARNILLVADEVICGFGRLGEWFGHQHFGVEPDLAPVAKGLSSGYLPVGGVLVSDRVADVLINDVGDFNHGFTYSGHPVCATAALENLRILEDERLVERVRDNIGPYFARAWGALGDHDLVGEAVSIGLMGALQLAADKKTRMRFEKPDAVGALVRNHALANGLVLRATGDRMLASPPLVITHEEVDEMIRITRIALDSAWRELKS</sequence>
<dbReference type="Proteomes" id="UP000326881">
    <property type="component" value="Chromosome"/>
</dbReference>
<evidence type="ECO:0000256" key="2">
    <source>
        <dbReference type="ARBA" id="ARBA00008954"/>
    </source>
</evidence>
<evidence type="ECO:0000256" key="3">
    <source>
        <dbReference type="ARBA" id="ARBA00022576"/>
    </source>
</evidence>
<dbReference type="GO" id="GO:0008483">
    <property type="term" value="F:transaminase activity"/>
    <property type="evidence" value="ECO:0007669"/>
    <property type="project" value="UniProtKB-KW"/>
</dbReference>
<accession>A0A5Q0C107</accession>
<dbReference type="InterPro" id="IPR015424">
    <property type="entry name" value="PyrdxlP-dep_Trfase"/>
</dbReference>
<dbReference type="NCBIfam" id="NF005682">
    <property type="entry name" value="PRK07480.1"/>
    <property type="match status" value="1"/>
</dbReference>
<evidence type="ECO:0000256" key="6">
    <source>
        <dbReference type="RuleBase" id="RU003560"/>
    </source>
</evidence>
<dbReference type="InterPro" id="IPR005814">
    <property type="entry name" value="Aminotrans_3"/>
</dbReference>
<evidence type="ECO:0000256" key="1">
    <source>
        <dbReference type="ARBA" id="ARBA00001933"/>
    </source>
</evidence>
<keyword evidence="4 7" id="KW-0808">Transferase</keyword>
<reference evidence="7 8" key="1">
    <citation type="submission" date="2019-08" db="EMBL/GenBank/DDBJ databases">
        <title>Prosopis cineraria nodule microbiome.</title>
        <authorList>
            <person name="Ali R."/>
            <person name="Chaluvadi S.R."/>
            <person name="Wang X."/>
        </authorList>
    </citation>
    <scope>NUCLEOTIDE SEQUENCE [LARGE SCALE GENOMIC DNA]</scope>
    <source>
        <strain evidence="7 8">BG7</strain>
    </source>
</reference>
<dbReference type="InterPro" id="IPR015422">
    <property type="entry name" value="PyrdxlP-dep_Trfase_small"/>
</dbReference>
<dbReference type="InterPro" id="IPR049704">
    <property type="entry name" value="Aminotrans_3_PPA_site"/>
</dbReference>
<comment type="cofactor">
    <cofactor evidence="1">
        <name>pyridoxal 5'-phosphate</name>
        <dbReference type="ChEBI" id="CHEBI:597326"/>
    </cofactor>
</comment>
<dbReference type="CDD" id="cd00610">
    <property type="entry name" value="OAT_like"/>
    <property type="match status" value="1"/>
</dbReference>
<keyword evidence="8" id="KW-1185">Reference proteome</keyword>
<evidence type="ECO:0000256" key="5">
    <source>
        <dbReference type="ARBA" id="ARBA00022898"/>
    </source>
</evidence>
<dbReference type="AlphaFoldDB" id="A0A5Q0C107"/>
<name>A0A5Q0C107_9HYPH</name>
<protein>
    <submittedName>
        <fullName evidence="7">Aspartate aminotransferase family protein</fullName>
    </submittedName>
</protein>
<dbReference type="FunFam" id="3.40.640.10:FF:000014">
    <property type="entry name" value="Adenosylmethionine-8-amino-7-oxononanoate aminotransferase, probable"/>
    <property type="match status" value="1"/>
</dbReference>
<evidence type="ECO:0000256" key="4">
    <source>
        <dbReference type="ARBA" id="ARBA00022679"/>
    </source>
</evidence>